<comment type="caution">
    <text evidence="1">The sequence shown here is derived from an EMBL/GenBank/DDBJ whole genome shotgun (WGS) entry which is preliminary data.</text>
</comment>
<evidence type="ECO:0000313" key="1">
    <source>
        <dbReference type="EMBL" id="RAQ28716.1"/>
    </source>
</evidence>
<dbReference type="Proteomes" id="UP000249377">
    <property type="component" value="Unassembled WGS sequence"/>
</dbReference>
<protein>
    <recommendedName>
        <fullName evidence="3">Glycosyl hydrolase family 43</fullName>
    </recommendedName>
</protein>
<dbReference type="AlphaFoldDB" id="A0A328UIW5"/>
<keyword evidence="2" id="KW-1185">Reference proteome</keyword>
<dbReference type="Gene3D" id="2.115.10.20">
    <property type="entry name" value="Glycosyl hydrolase domain, family 43"/>
    <property type="match status" value="2"/>
</dbReference>
<name>A0A328UIW5_9FIRM</name>
<organism evidence="1 2">
    <name type="scientific">Hydrogeniiclostridium mannosilyticum</name>
    <dbReference type="NCBI Taxonomy" id="2764322"/>
    <lineage>
        <taxon>Bacteria</taxon>
        <taxon>Bacillati</taxon>
        <taxon>Bacillota</taxon>
        <taxon>Clostridia</taxon>
        <taxon>Eubacteriales</taxon>
        <taxon>Acutalibacteraceae</taxon>
        <taxon>Hydrogeniiclostridium</taxon>
    </lineage>
</organism>
<dbReference type="PANTHER" id="PTHR35279:SF1">
    <property type="entry name" value="ARABINANASE_LEVANSUCRASE_INVERTASE"/>
    <property type="match status" value="1"/>
</dbReference>
<dbReference type="SUPFAM" id="SSF75005">
    <property type="entry name" value="Arabinanase/levansucrase/invertase"/>
    <property type="match status" value="2"/>
</dbReference>
<gene>
    <name evidence="1" type="ORF">DPQ25_07945</name>
</gene>
<evidence type="ECO:0000313" key="2">
    <source>
        <dbReference type="Proteomes" id="UP000249377"/>
    </source>
</evidence>
<dbReference type="InterPro" id="IPR023296">
    <property type="entry name" value="Glyco_hydro_beta-prop_sf"/>
</dbReference>
<proteinExistence type="predicted"/>
<dbReference type="PANTHER" id="PTHR35279">
    <property type="match status" value="1"/>
</dbReference>
<evidence type="ECO:0008006" key="3">
    <source>
        <dbReference type="Google" id="ProtNLM"/>
    </source>
</evidence>
<dbReference type="EMBL" id="QLYR01000004">
    <property type="protein sequence ID" value="RAQ28716.1"/>
    <property type="molecule type" value="Genomic_DNA"/>
</dbReference>
<sequence length="356" mass="39843">MNYVEGYQDHGIIIRPDKEGEPFFSVDGGGIREAIINRENGKYYLFYDGAIPGARPDSYWMACLAESEDLVHWKKLGRVLNVSPDGSGALDTRTATSPWVYFDGERWHMYYIGSPACSEEGVPACPYYTLYASAGQLTGPWKKRIDEPGKEKHVCFMTKPNSWMDFTASAGHVLENPNWQGPGDRENDRYIMYFSGSCLPPMERSLGIATTNDLARTDDYDAPDPNHWHIQPEPILPPEIDLENSSVYYEEANGTYFLFTNHIKDNSYTDAVYVYSSKDPFHWDPACGRILVDASNSTWAHGAIGMPTVIKTAPNTLSIVYDGVEGSGCGHLNRCIGLGTLPLPLKPFEKIPLERD</sequence>
<accession>A0A328UIW5</accession>
<dbReference type="RefSeq" id="WP_112332639.1">
    <property type="nucleotide sequence ID" value="NZ_QLYR01000004.1"/>
</dbReference>
<reference evidence="1 2" key="1">
    <citation type="submission" date="2018-06" db="EMBL/GenBank/DDBJ databases">
        <title>Noncontiguous genome sequence of Ruminococcaceae bacterium ASD2818.</title>
        <authorList>
            <person name="Chaplin A.V."/>
            <person name="Sokolova S.R."/>
            <person name="Kochetkova T.O."/>
            <person name="Goltsov A.Y."/>
            <person name="Trofimov D.Y."/>
            <person name="Efimov B.A."/>
        </authorList>
    </citation>
    <scope>NUCLEOTIDE SEQUENCE [LARGE SCALE GENOMIC DNA]</scope>
    <source>
        <strain evidence="1 2">ASD2818</strain>
    </source>
</reference>